<evidence type="ECO:0000313" key="2">
    <source>
        <dbReference type="Proteomes" id="UP001499967"/>
    </source>
</evidence>
<evidence type="ECO:0000313" key="1">
    <source>
        <dbReference type="EMBL" id="GAA0897723.1"/>
    </source>
</evidence>
<sequence length="219" mass="23371">MAYDGAGSLFALGLRLTKLDPSGAPLVGPDNCYTTEALVTLGLGNTYSEPDPIELRNGAGVTCVYYAPPPTLLGGTIEDMQVCTPDPYILQFLVGGDLIMNGEDVIGYQAPEVNVDPTPNGVAIEAWTRAVLDNAFASTLPYFHWVMPRAKVRPSESMTMNGEDALTPTFTATLEQNPMFGDGPVGDIDFPTNRIWQYVRAAAIPDLTQGLVPVTADAS</sequence>
<reference evidence="1 2" key="1">
    <citation type="journal article" date="2019" name="Int. J. Syst. Evol. Microbiol.">
        <title>The Global Catalogue of Microorganisms (GCM) 10K type strain sequencing project: providing services to taxonomists for standard genome sequencing and annotation.</title>
        <authorList>
            <consortium name="The Broad Institute Genomics Platform"/>
            <consortium name="The Broad Institute Genome Sequencing Center for Infectious Disease"/>
            <person name="Wu L."/>
            <person name="Ma J."/>
        </authorList>
    </citation>
    <scope>NUCLEOTIDE SEQUENCE [LARGE SCALE GENOMIC DNA]</scope>
    <source>
        <strain evidence="1 2">JCM 11117</strain>
    </source>
</reference>
<organism evidence="1 2">
    <name type="scientific">Pseudonocardia zijingensis</name>
    <dbReference type="NCBI Taxonomy" id="153376"/>
    <lineage>
        <taxon>Bacteria</taxon>
        <taxon>Bacillati</taxon>
        <taxon>Actinomycetota</taxon>
        <taxon>Actinomycetes</taxon>
        <taxon>Pseudonocardiales</taxon>
        <taxon>Pseudonocardiaceae</taxon>
        <taxon>Pseudonocardia</taxon>
    </lineage>
</organism>
<dbReference type="EMBL" id="BAAAHP010000187">
    <property type="protein sequence ID" value="GAA0897723.1"/>
    <property type="molecule type" value="Genomic_DNA"/>
</dbReference>
<dbReference type="RefSeq" id="WP_343944913.1">
    <property type="nucleotide sequence ID" value="NZ_BAAAHP010000187.1"/>
</dbReference>
<accession>A0ABN1N8Q1</accession>
<proteinExistence type="predicted"/>
<keyword evidence="2" id="KW-1185">Reference proteome</keyword>
<gene>
    <name evidence="1" type="ORF">GCM10009559_58820</name>
</gene>
<comment type="caution">
    <text evidence="1">The sequence shown here is derived from an EMBL/GenBank/DDBJ whole genome shotgun (WGS) entry which is preliminary data.</text>
</comment>
<dbReference type="Proteomes" id="UP001499967">
    <property type="component" value="Unassembled WGS sequence"/>
</dbReference>
<name>A0ABN1N8Q1_9PSEU</name>
<protein>
    <submittedName>
        <fullName evidence="1">Uncharacterized protein</fullName>
    </submittedName>
</protein>